<proteinExistence type="predicted"/>
<evidence type="ECO:0000313" key="1">
    <source>
        <dbReference type="EMBL" id="CAB4130635.1"/>
    </source>
</evidence>
<reference evidence="1" key="1">
    <citation type="submission" date="2020-04" db="EMBL/GenBank/DDBJ databases">
        <authorList>
            <person name="Chiriac C."/>
            <person name="Salcher M."/>
            <person name="Ghai R."/>
            <person name="Kavagutti S V."/>
        </authorList>
    </citation>
    <scope>NUCLEOTIDE SEQUENCE</scope>
</reference>
<organism evidence="1">
    <name type="scientific">uncultured Caudovirales phage</name>
    <dbReference type="NCBI Taxonomy" id="2100421"/>
    <lineage>
        <taxon>Viruses</taxon>
        <taxon>Duplodnaviria</taxon>
        <taxon>Heunggongvirae</taxon>
        <taxon>Uroviricota</taxon>
        <taxon>Caudoviricetes</taxon>
        <taxon>Peduoviridae</taxon>
        <taxon>Maltschvirus</taxon>
        <taxon>Maltschvirus maltsch</taxon>
    </lineage>
</organism>
<gene>
    <name evidence="1" type="ORF">UFOVP132_3</name>
</gene>
<protein>
    <submittedName>
        <fullName evidence="1">Uncharacterized protein</fullName>
    </submittedName>
</protein>
<name>A0A6J5L9H8_9CAUD</name>
<accession>A0A6J5L9H8</accession>
<sequence>MDCDHGHWEEETWEDDHGRIHTSREWISACKLIFLTTLKDKCTVCEKVFVYGWLDDKDIQDE</sequence>
<dbReference type="EMBL" id="LR796247">
    <property type="protein sequence ID" value="CAB4130635.1"/>
    <property type="molecule type" value="Genomic_DNA"/>
</dbReference>